<evidence type="ECO:0000313" key="2">
    <source>
        <dbReference type="Proteomes" id="UP001367508"/>
    </source>
</evidence>
<name>A0AAN9QM28_CANGL</name>
<organism evidence="1 2">
    <name type="scientific">Canavalia gladiata</name>
    <name type="common">Sword bean</name>
    <name type="synonym">Dolichos gladiatus</name>
    <dbReference type="NCBI Taxonomy" id="3824"/>
    <lineage>
        <taxon>Eukaryota</taxon>
        <taxon>Viridiplantae</taxon>
        <taxon>Streptophyta</taxon>
        <taxon>Embryophyta</taxon>
        <taxon>Tracheophyta</taxon>
        <taxon>Spermatophyta</taxon>
        <taxon>Magnoliopsida</taxon>
        <taxon>eudicotyledons</taxon>
        <taxon>Gunneridae</taxon>
        <taxon>Pentapetalae</taxon>
        <taxon>rosids</taxon>
        <taxon>fabids</taxon>
        <taxon>Fabales</taxon>
        <taxon>Fabaceae</taxon>
        <taxon>Papilionoideae</taxon>
        <taxon>50 kb inversion clade</taxon>
        <taxon>NPAAA clade</taxon>
        <taxon>indigoferoid/millettioid clade</taxon>
        <taxon>Phaseoleae</taxon>
        <taxon>Canavalia</taxon>
    </lineage>
</organism>
<sequence length="75" mass="8648">MELAKECWKLQKIAVVVKADFLPTLLCFVRKLIRLSEGISKKKMMYETGSHHQLDPAILFTQVHLSQLQANPIRN</sequence>
<comment type="caution">
    <text evidence="1">The sequence shown here is derived from an EMBL/GenBank/DDBJ whole genome shotgun (WGS) entry which is preliminary data.</text>
</comment>
<dbReference type="AlphaFoldDB" id="A0AAN9QM28"/>
<dbReference type="EMBL" id="JAYMYQ010000004">
    <property type="protein sequence ID" value="KAK7340487.1"/>
    <property type="molecule type" value="Genomic_DNA"/>
</dbReference>
<protein>
    <submittedName>
        <fullName evidence="1">Uncharacterized protein</fullName>
    </submittedName>
</protein>
<reference evidence="1 2" key="1">
    <citation type="submission" date="2024-01" db="EMBL/GenBank/DDBJ databases">
        <title>The genomes of 5 underutilized Papilionoideae crops provide insights into root nodulation and disease resistanc.</title>
        <authorList>
            <person name="Jiang F."/>
        </authorList>
    </citation>
    <scope>NUCLEOTIDE SEQUENCE [LARGE SCALE GENOMIC DNA]</scope>
    <source>
        <strain evidence="1">LVBAO_FW01</strain>
        <tissue evidence="1">Leaves</tissue>
    </source>
</reference>
<proteinExistence type="predicted"/>
<accession>A0AAN9QM28</accession>
<evidence type="ECO:0000313" key="1">
    <source>
        <dbReference type="EMBL" id="KAK7340487.1"/>
    </source>
</evidence>
<dbReference type="Proteomes" id="UP001367508">
    <property type="component" value="Unassembled WGS sequence"/>
</dbReference>
<gene>
    <name evidence="1" type="ORF">VNO77_21192</name>
</gene>
<keyword evidence="2" id="KW-1185">Reference proteome</keyword>